<dbReference type="Proteomes" id="UP000003730">
    <property type="component" value="Unassembled WGS sequence"/>
</dbReference>
<dbReference type="EMBL" id="AFXZ01000009">
    <property type="protein sequence ID" value="EGV44357.1"/>
    <property type="molecule type" value="Genomic_DNA"/>
</dbReference>
<feature type="signal peptide" evidence="1">
    <location>
        <begin position="1"/>
        <end position="19"/>
    </location>
</feature>
<evidence type="ECO:0000256" key="1">
    <source>
        <dbReference type="SAM" id="SignalP"/>
    </source>
</evidence>
<gene>
    <name evidence="2" type="ORF">BZARG_806</name>
</gene>
<protein>
    <submittedName>
        <fullName evidence="2">DUF2141 domain-containing protein</fullName>
    </submittedName>
</protein>
<dbReference type="Pfam" id="PF09912">
    <property type="entry name" value="DUF2141"/>
    <property type="match status" value="1"/>
</dbReference>
<dbReference type="OrthoDB" id="9788332at2"/>
<dbReference type="InterPro" id="IPR018673">
    <property type="entry name" value="DUF2141"/>
</dbReference>
<reference evidence="2 3" key="1">
    <citation type="journal article" date="2008" name="Int. J. Syst. Evol. Microbiol.">
        <title>Bizionia argentinensis sp. nov., isolated from surface marine water in Antarctica.</title>
        <authorList>
            <person name="Bercovich A."/>
            <person name="Vazquez S.C."/>
            <person name="Yankilevich P."/>
            <person name="Coria S.H."/>
            <person name="Foti M."/>
            <person name="Hernandez E."/>
            <person name="Vidal A."/>
            <person name="Ruberto L."/>
            <person name="Melo C."/>
            <person name="Marenssi S."/>
            <person name="Criscuolo M."/>
            <person name="Memoli M."/>
            <person name="Arguelles M."/>
            <person name="Mac Cormack W.P."/>
        </authorList>
    </citation>
    <scope>NUCLEOTIDE SEQUENCE [LARGE SCALE GENOMIC DNA]</scope>
    <source>
        <strain evidence="2 3">JUB59</strain>
    </source>
</reference>
<keyword evidence="3" id="KW-1185">Reference proteome</keyword>
<name>G2EBC3_9FLAO</name>
<feature type="chain" id="PRO_5003428546" evidence="1">
    <location>
        <begin position="20"/>
        <end position="139"/>
    </location>
</feature>
<evidence type="ECO:0000313" key="3">
    <source>
        <dbReference type="Proteomes" id="UP000003730"/>
    </source>
</evidence>
<evidence type="ECO:0000313" key="2">
    <source>
        <dbReference type="EMBL" id="EGV44357.1"/>
    </source>
</evidence>
<comment type="caution">
    <text evidence="2">The sequence shown here is derived from an EMBL/GenBank/DDBJ whole genome shotgun (WGS) entry which is preliminary data.</text>
</comment>
<sequence length="139" mass="15606">MKTIAILVISTLISFLTHAQDSIQTYTVSVKVDNPLNNRGHILIGLHSAETFMKTEALQNIKTKVQDGKVLATFKDVKLGTYAIMVLHDENDNSRMDLEINGMPLEYYGVSNNPMLFGPPTFNAAKFDLKSKMEINIRF</sequence>
<dbReference type="PATRIC" id="fig|1046627.3.peg.833"/>
<organism evidence="2 3">
    <name type="scientific">Bizionia argentinensis JUB59</name>
    <dbReference type="NCBI Taxonomy" id="1046627"/>
    <lineage>
        <taxon>Bacteria</taxon>
        <taxon>Pseudomonadati</taxon>
        <taxon>Bacteroidota</taxon>
        <taxon>Flavobacteriia</taxon>
        <taxon>Flavobacteriales</taxon>
        <taxon>Flavobacteriaceae</taxon>
        <taxon>Bizionia</taxon>
    </lineage>
</organism>
<dbReference type="STRING" id="1046627.BZARG_806"/>
<dbReference type="RefSeq" id="WP_008635528.1">
    <property type="nucleotide sequence ID" value="NZ_AFXZ01000009.1"/>
</dbReference>
<accession>G2EBC3</accession>
<dbReference type="AlphaFoldDB" id="G2EBC3"/>
<keyword evidence="1" id="KW-0732">Signal</keyword>
<proteinExistence type="predicted"/>
<dbReference type="eggNOG" id="COG4704">
    <property type="taxonomic scope" value="Bacteria"/>
</dbReference>